<dbReference type="PANTHER" id="PTHR46438:SF2">
    <property type="entry name" value="ALPHA_BETA-HYDROLASES SUPERFAMILY PROTEIN"/>
    <property type="match status" value="1"/>
</dbReference>
<dbReference type="SUPFAM" id="SSF53474">
    <property type="entry name" value="alpha/beta-Hydrolases"/>
    <property type="match status" value="1"/>
</dbReference>
<name>A0ABY6Q749_9GAMM</name>
<evidence type="ECO:0000313" key="2">
    <source>
        <dbReference type="EMBL" id="UZP74482.1"/>
    </source>
</evidence>
<evidence type="ECO:0000259" key="1">
    <source>
        <dbReference type="Pfam" id="PF12697"/>
    </source>
</evidence>
<dbReference type="PANTHER" id="PTHR46438">
    <property type="entry name" value="ALPHA/BETA-HYDROLASES SUPERFAMILY PROTEIN"/>
    <property type="match status" value="1"/>
</dbReference>
<dbReference type="InterPro" id="IPR000073">
    <property type="entry name" value="AB_hydrolase_1"/>
</dbReference>
<feature type="domain" description="AB hydrolase-1" evidence="1">
    <location>
        <begin position="45"/>
        <end position="287"/>
    </location>
</feature>
<dbReference type="GO" id="GO:0016787">
    <property type="term" value="F:hydrolase activity"/>
    <property type="evidence" value="ECO:0007669"/>
    <property type="project" value="UniProtKB-KW"/>
</dbReference>
<accession>A0ABY6Q749</accession>
<reference evidence="2 3" key="1">
    <citation type="submission" date="2019-02" db="EMBL/GenBank/DDBJ databases">
        <title>Halieaceae_genomes.</title>
        <authorList>
            <person name="Li S.-H."/>
        </authorList>
    </citation>
    <scope>NUCLEOTIDE SEQUENCE [LARGE SCALE GENOMIC DNA]</scope>
    <source>
        <strain evidence="2 3">JH123</strain>
    </source>
</reference>
<keyword evidence="2" id="KW-0378">Hydrolase</keyword>
<dbReference type="Gene3D" id="3.40.50.1820">
    <property type="entry name" value="alpha/beta hydrolase"/>
    <property type="match status" value="1"/>
</dbReference>
<protein>
    <submittedName>
        <fullName evidence="2">Alpha/beta hydrolase</fullName>
    </submittedName>
</protein>
<evidence type="ECO:0000313" key="3">
    <source>
        <dbReference type="Proteomes" id="UP001317963"/>
    </source>
</evidence>
<proteinExistence type="predicted"/>
<organism evidence="2 3">
    <name type="scientific">Candidatus Paraluminiphilus aquimaris</name>
    <dbReference type="NCBI Taxonomy" id="2518994"/>
    <lineage>
        <taxon>Bacteria</taxon>
        <taxon>Pseudomonadati</taxon>
        <taxon>Pseudomonadota</taxon>
        <taxon>Gammaproteobacteria</taxon>
        <taxon>Cellvibrionales</taxon>
        <taxon>Halieaceae</taxon>
        <taxon>Candidatus Paraluminiphilus</taxon>
    </lineage>
</organism>
<keyword evidence="3" id="KW-1185">Reference proteome</keyword>
<dbReference type="InterPro" id="IPR029058">
    <property type="entry name" value="AB_hydrolase_fold"/>
</dbReference>
<gene>
    <name evidence="2" type="ORF">E0F26_06890</name>
</gene>
<sequence>MTLSRELFKMYQLDSAIDCGGAYFQGHCGHNLYWYFDTQGTERPVLFIHSINAAPSAIELKPLFTHFKSSRSVFAPDLPGFGRSTRNIGHFTPKDFAREIAAMMEAIPGDEPPDVIALSLGCEFVARAITDFGARARSLTFISPSGFSARKPPSQKAQKRLKGVLNFAGLGRNAFKLLRTERSIRYFYGMNFSGVIPSELVDYALKTTKAPDAHSMPLQFLSMGLFTQDAVDTLYKRLNLPVLVIFDRDPNVSFERFADFKTDTNWQFSRVTPSLGMPHWEHPQETISVIETFYAQC</sequence>
<dbReference type="Proteomes" id="UP001317963">
    <property type="component" value="Chromosome"/>
</dbReference>
<dbReference type="Pfam" id="PF12697">
    <property type="entry name" value="Abhydrolase_6"/>
    <property type="match status" value="1"/>
</dbReference>
<dbReference type="EMBL" id="CP036501">
    <property type="protein sequence ID" value="UZP74482.1"/>
    <property type="molecule type" value="Genomic_DNA"/>
</dbReference>